<organism evidence="1 2">
    <name type="scientific">Varibaculum cambriense</name>
    <dbReference type="NCBI Taxonomy" id="184870"/>
    <lineage>
        <taxon>Bacteria</taxon>
        <taxon>Bacillati</taxon>
        <taxon>Actinomycetota</taxon>
        <taxon>Actinomycetes</taxon>
        <taxon>Actinomycetales</taxon>
        <taxon>Actinomycetaceae</taxon>
        <taxon>Varibaculum</taxon>
    </lineage>
</organism>
<dbReference type="Proteomes" id="UP001200537">
    <property type="component" value="Unassembled WGS sequence"/>
</dbReference>
<dbReference type="RefSeq" id="WP_024059512.1">
    <property type="nucleotide sequence ID" value="NZ_JAGZVZ010000004.1"/>
</dbReference>
<evidence type="ECO:0000313" key="2">
    <source>
        <dbReference type="Proteomes" id="UP001200537"/>
    </source>
</evidence>
<evidence type="ECO:0000313" key="1">
    <source>
        <dbReference type="EMBL" id="MCG4617071.1"/>
    </source>
</evidence>
<name>A0AAJ1BAJ8_9ACTO</name>
<sequence>MKKPAFKSVVSLFSALAILLAALALALLIPKTLPATSSPSNGDREVAVPAGIQQVICPTLPGEGAKAWVEGISETGSAPLTDASGNALAKDAAHSVGKSGLTLQVKPVAGKNAAALGYVSSNGKEDENGFFAGLCAAPTNRAYFLTPGTTTGNASTLHLLNPSGAPLTARIQIWTEQGPLAAKVTQNIPARASSSLVLDGQAPGYNRLGVLVEAEGKGVSSWVSSTLATGAQKAGAVHSPALAAPSQEVLIPAAKITGKSSLRVLNPSREVANLQVSLLDVKGETPVPAPNKLQVATGAVFDIPLAGVKDGLAAVKVKSDQPVVAAVFAPETYAKKDTLAVYPSVSPSTSGAVLSNQQAANLAFESGKEQKIVLSSAGKTQEVAVKPGVLTLVKVPAGVWQWQSENALHAGQLVGDPAGTFRTIGVGKAAREIAAITVKTNP</sequence>
<protein>
    <submittedName>
        <fullName evidence="1">DUF5719 family protein</fullName>
    </submittedName>
</protein>
<comment type="caution">
    <text evidence="1">The sequence shown here is derived from an EMBL/GenBank/DDBJ whole genome shotgun (WGS) entry which is preliminary data.</text>
</comment>
<gene>
    <name evidence="1" type="ORF">L0M99_00985</name>
</gene>
<dbReference type="AlphaFoldDB" id="A0AAJ1BAJ8"/>
<dbReference type="Pfam" id="PF18986">
    <property type="entry name" value="DUF5719"/>
    <property type="match status" value="1"/>
</dbReference>
<dbReference type="InterPro" id="IPR043777">
    <property type="entry name" value="DUF5719"/>
</dbReference>
<reference evidence="1" key="1">
    <citation type="submission" date="2022-01" db="EMBL/GenBank/DDBJ databases">
        <title>Collection of gut derived symbiotic bacterial strains cultured from healthy donors.</title>
        <authorList>
            <person name="Lin H."/>
            <person name="Kohout C."/>
            <person name="Waligurski E."/>
            <person name="Pamer E.G."/>
        </authorList>
    </citation>
    <scope>NUCLEOTIDE SEQUENCE</scope>
    <source>
        <strain evidence="1">DFI.7.46</strain>
    </source>
</reference>
<dbReference type="EMBL" id="JAKNHJ010000002">
    <property type="protein sequence ID" value="MCG4617071.1"/>
    <property type="molecule type" value="Genomic_DNA"/>
</dbReference>
<proteinExistence type="predicted"/>
<accession>A0AAJ1BAJ8</accession>